<accession>A0A5S9QCY3</accession>
<dbReference type="InterPro" id="IPR017737">
    <property type="entry name" value="TssE1-like"/>
</dbReference>
<reference evidence="3 4" key="1">
    <citation type="submission" date="2019-11" db="EMBL/GenBank/DDBJ databases">
        <authorList>
            <person name="Holert J."/>
        </authorList>
    </citation>
    <scope>NUCLEOTIDE SEQUENCE [LARGE SCALE GENOMIC DNA]</scope>
    <source>
        <strain evidence="3">BC5_2</strain>
    </source>
</reference>
<dbReference type="InterPro" id="IPR007048">
    <property type="entry name" value="IraD/Gp25-like"/>
</dbReference>
<dbReference type="PANTHER" id="PTHR38595:SF1">
    <property type="entry name" value="TYPE VI SECRETION SYSTEM COMPONENT TSSE1"/>
    <property type="match status" value="1"/>
</dbReference>
<dbReference type="SUPFAM" id="SSF160719">
    <property type="entry name" value="gpW/gp25-like"/>
    <property type="match status" value="1"/>
</dbReference>
<dbReference type="OrthoDB" id="119583at2"/>
<evidence type="ECO:0000313" key="4">
    <source>
        <dbReference type="Proteomes" id="UP000434580"/>
    </source>
</evidence>
<sequence length="163" mass="18742">MAELTNQENLQPSLLDRLLDDEPETKTESREKRVLNIRRLKEVVVRDLADLLNALHLEATEDIESYDYVKQSVVNYGVPGLTGFSIHNLDAYVVEKKLREAICHFEPRILRDSLIVRIIKEEDKMSNRSLTFQIEGQVWSMPVPIALLLRTEVDLETGAVQVK</sequence>
<evidence type="ECO:0000313" key="3">
    <source>
        <dbReference type="EMBL" id="CAA0116191.1"/>
    </source>
</evidence>
<dbReference type="Proteomes" id="UP000434580">
    <property type="component" value="Unassembled WGS sequence"/>
</dbReference>
<dbReference type="Pfam" id="PF04965">
    <property type="entry name" value="GPW_gp25"/>
    <property type="match status" value="1"/>
</dbReference>
<dbReference type="InterPro" id="IPR053176">
    <property type="entry name" value="T6SS_TssE1-like"/>
</dbReference>
<dbReference type="NCBIfam" id="TIGR03357">
    <property type="entry name" value="VI_zyme"/>
    <property type="match status" value="1"/>
</dbReference>
<dbReference type="PANTHER" id="PTHR38595">
    <property type="entry name" value="CYTOPLASMIC PROTEIN-RELATED"/>
    <property type="match status" value="1"/>
</dbReference>
<evidence type="ECO:0000259" key="1">
    <source>
        <dbReference type="Pfam" id="PF04965"/>
    </source>
</evidence>
<evidence type="ECO:0000313" key="2">
    <source>
        <dbReference type="EMBL" id="CAA0096879.1"/>
    </source>
</evidence>
<organism evidence="3 4">
    <name type="scientific">BD1-7 clade bacterium</name>
    <dbReference type="NCBI Taxonomy" id="2029982"/>
    <lineage>
        <taxon>Bacteria</taxon>
        <taxon>Pseudomonadati</taxon>
        <taxon>Pseudomonadota</taxon>
        <taxon>Gammaproteobacteria</taxon>
        <taxon>Cellvibrionales</taxon>
        <taxon>Spongiibacteraceae</taxon>
        <taxon>BD1-7 clade</taxon>
    </lineage>
</organism>
<protein>
    <recommendedName>
        <fullName evidence="1">IraD/Gp25-like domain-containing protein</fullName>
    </recommendedName>
</protein>
<dbReference type="EMBL" id="CACSII010000005">
    <property type="protein sequence ID" value="CAA0096879.1"/>
    <property type="molecule type" value="Genomic_DNA"/>
</dbReference>
<dbReference type="EMBL" id="CACSII010000018">
    <property type="protein sequence ID" value="CAA0116191.1"/>
    <property type="molecule type" value="Genomic_DNA"/>
</dbReference>
<dbReference type="AlphaFoldDB" id="A0A5S9QCY3"/>
<name>A0A5S9QCY3_9GAMM</name>
<gene>
    <name evidence="3" type="ORF">DPBNPPHM_02047</name>
    <name evidence="2" type="ORF">DPBNPPHM_03467</name>
</gene>
<feature type="domain" description="IraD/Gp25-like" evidence="1">
    <location>
        <begin position="39"/>
        <end position="142"/>
    </location>
</feature>
<proteinExistence type="predicted"/>